<proteinExistence type="predicted"/>
<evidence type="ECO:0000313" key="2">
    <source>
        <dbReference type="Proteomes" id="UP000263642"/>
    </source>
</evidence>
<dbReference type="AlphaFoldDB" id="A0A3D3R7N8"/>
<reference evidence="1 2" key="1">
    <citation type="journal article" date="2018" name="Nat. Biotechnol.">
        <title>A standardized bacterial taxonomy based on genome phylogeny substantially revises the tree of life.</title>
        <authorList>
            <person name="Parks D.H."/>
            <person name="Chuvochina M."/>
            <person name="Waite D.W."/>
            <person name="Rinke C."/>
            <person name="Skarshewski A."/>
            <person name="Chaumeil P.A."/>
            <person name="Hugenholtz P."/>
        </authorList>
    </citation>
    <scope>NUCLEOTIDE SEQUENCE [LARGE SCALE GENOMIC DNA]</scope>
    <source>
        <strain evidence="1">UBA9375</strain>
    </source>
</reference>
<name>A0A3D3R7N8_9PLAN</name>
<comment type="caution">
    <text evidence="1">The sequence shown here is derived from an EMBL/GenBank/DDBJ whole genome shotgun (WGS) entry which is preliminary data.</text>
</comment>
<accession>A0A3D3R7N8</accession>
<dbReference type="Proteomes" id="UP000263642">
    <property type="component" value="Unassembled WGS sequence"/>
</dbReference>
<gene>
    <name evidence="1" type="ORF">DIT97_13625</name>
</gene>
<dbReference type="EMBL" id="DQAY01000078">
    <property type="protein sequence ID" value="HCO24027.1"/>
    <property type="molecule type" value="Genomic_DNA"/>
</dbReference>
<evidence type="ECO:0000313" key="1">
    <source>
        <dbReference type="EMBL" id="HCO24027.1"/>
    </source>
</evidence>
<protein>
    <recommendedName>
        <fullName evidence="3">PcfJ-like protein</fullName>
    </recommendedName>
</protein>
<sequence length="429" mass="50735">MALGRCMRIAGLIIPYFQYGIMISQNRKHHAARRVDELVTQYARSSGKVRNQYWRLIEVIRRRTSLLSPRVAIQKAVCHIDHEQIVKACYRIAMYRRNWIKHPETWQVATQNPFLQMQSLVKHLFDRYPVPDYLAKAWWSTESDYLWGITLYRFLAQGKSIRQFHYLKNLHFTKRMAGFFMHAPVDLAPQAALRWSQILGMGGNERLARVLIQRSRLDELVTDEPFWETVIRFLIQNQPISTDEIVQIVEFIFQQRFDLAEKIWGKGAGPYPVQPDFSLKGRSLMSLRRHMVHWRSDLIEKGMMPPPEVDPLDFPWRRSAIGEFRCELEGQIWSIEEVLTPRQLQIESKIMNHCVETYLNECVRRKTTIWSMKVKAGQRRRRQLTIEVLPQKKVIFEARGKNNCEPNPTVRQVLNRWALQECLTFSKSV</sequence>
<evidence type="ECO:0008006" key="3">
    <source>
        <dbReference type="Google" id="ProtNLM"/>
    </source>
</evidence>
<organism evidence="1 2">
    <name type="scientific">Gimesia maris</name>
    <dbReference type="NCBI Taxonomy" id="122"/>
    <lineage>
        <taxon>Bacteria</taxon>
        <taxon>Pseudomonadati</taxon>
        <taxon>Planctomycetota</taxon>
        <taxon>Planctomycetia</taxon>
        <taxon>Planctomycetales</taxon>
        <taxon>Planctomycetaceae</taxon>
        <taxon>Gimesia</taxon>
    </lineage>
</organism>